<feature type="chain" id="PRO_5034232356" description="Secreted protein" evidence="1">
    <location>
        <begin position="24"/>
        <end position="145"/>
    </location>
</feature>
<dbReference type="Proteomes" id="UP000826661">
    <property type="component" value="Chromosome II"/>
</dbReference>
<accession>A0A8G0L9B4</accession>
<dbReference type="AlphaFoldDB" id="A0A8G0L9B4"/>
<gene>
    <name evidence="2" type="ORF">H0G86_004268</name>
</gene>
<evidence type="ECO:0000256" key="1">
    <source>
        <dbReference type="SAM" id="SignalP"/>
    </source>
</evidence>
<keyword evidence="1" id="KW-0732">Signal</keyword>
<name>A0A8G0L9B4_9HYPO</name>
<sequence>MSRPWWLRPRFIRHSSLIHLFLGAFYSPSHQPCVGLELGIRASVLAASRKHTHIHSHTHLFLRRRRVQYQDKAGTCCAKLTHLHKRIRVTIFPSPRCGLFSQVETRNTDNSDWLLATKLELKGPVFLLVPVIRFSHPSFCGTFLS</sequence>
<evidence type="ECO:0000313" key="2">
    <source>
        <dbReference type="EMBL" id="QYS97033.1"/>
    </source>
</evidence>
<organism evidence="2 3">
    <name type="scientific">Trichoderma simmonsii</name>
    <dbReference type="NCBI Taxonomy" id="1491479"/>
    <lineage>
        <taxon>Eukaryota</taxon>
        <taxon>Fungi</taxon>
        <taxon>Dikarya</taxon>
        <taxon>Ascomycota</taxon>
        <taxon>Pezizomycotina</taxon>
        <taxon>Sordariomycetes</taxon>
        <taxon>Hypocreomycetidae</taxon>
        <taxon>Hypocreales</taxon>
        <taxon>Hypocreaceae</taxon>
        <taxon>Trichoderma</taxon>
    </lineage>
</organism>
<keyword evidence="3" id="KW-1185">Reference proteome</keyword>
<feature type="signal peptide" evidence="1">
    <location>
        <begin position="1"/>
        <end position="23"/>
    </location>
</feature>
<evidence type="ECO:0008006" key="4">
    <source>
        <dbReference type="Google" id="ProtNLM"/>
    </source>
</evidence>
<proteinExistence type="predicted"/>
<dbReference type="EMBL" id="CP075865">
    <property type="protein sequence ID" value="QYS97033.1"/>
    <property type="molecule type" value="Genomic_DNA"/>
</dbReference>
<evidence type="ECO:0000313" key="3">
    <source>
        <dbReference type="Proteomes" id="UP000826661"/>
    </source>
</evidence>
<reference evidence="2 3" key="1">
    <citation type="journal article" date="2021" name="BMC Genomics">
        <title>Telomere-to-telomere genome assembly of asparaginase-producing Trichoderma simmonsii.</title>
        <authorList>
            <person name="Chung D."/>
            <person name="Kwon Y.M."/>
            <person name="Yang Y."/>
        </authorList>
    </citation>
    <scope>NUCLEOTIDE SEQUENCE [LARGE SCALE GENOMIC DNA]</scope>
    <source>
        <strain evidence="2 3">GH-Sj1</strain>
    </source>
</reference>
<protein>
    <recommendedName>
        <fullName evidence="4">Secreted protein</fullName>
    </recommendedName>
</protein>